<protein>
    <submittedName>
        <fullName evidence="1">Uncharacterized protein</fullName>
    </submittedName>
</protein>
<comment type="caution">
    <text evidence="1">The sequence shown here is derived from an EMBL/GenBank/DDBJ whole genome shotgun (WGS) entry which is preliminary data.</text>
</comment>
<sequence>MLLTTPLTTFLSHNTTPQLPTLLLLTPSGLVLSSASPLPASLLRTQATAASTLPVLIRPLQRHRNRRRHILHNRPARPRHDGHPRTILRSDIRRHRTYLCASKPHVFTLTITNCPHHDHLTAFLAASTTSCAERAWGTYDIKDISSHALINKLAFDISWLLWKPVF</sequence>
<reference evidence="1 2" key="1">
    <citation type="journal article" date="2012" name="Eukaryot. Cell">
        <title>Genome sequence of the fungus Glarea lozoyensis: the first genome sequence of a species from the Helotiaceae family.</title>
        <authorList>
            <person name="Youssar L."/>
            <person name="Gruening B.A."/>
            <person name="Erxleben A."/>
            <person name="Guenther S."/>
            <person name="Huettel W."/>
        </authorList>
    </citation>
    <scope>NUCLEOTIDE SEQUENCE [LARGE SCALE GENOMIC DNA]</scope>
    <source>
        <strain evidence="2">ATCC 74030 / MF5533</strain>
    </source>
</reference>
<gene>
    <name evidence="1" type="ORF">M7I_7006</name>
</gene>
<evidence type="ECO:0000313" key="2">
    <source>
        <dbReference type="Proteomes" id="UP000005446"/>
    </source>
</evidence>
<dbReference type="AlphaFoldDB" id="H0EW30"/>
<organism evidence="1 2">
    <name type="scientific">Glarea lozoyensis (strain ATCC 74030 / MF5533)</name>
    <dbReference type="NCBI Taxonomy" id="1104152"/>
    <lineage>
        <taxon>Eukaryota</taxon>
        <taxon>Fungi</taxon>
        <taxon>Dikarya</taxon>
        <taxon>Ascomycota</taxon>
        <taxon>Pezizomycotina</taxon>
        <taxon>Leotiomycetes</taxon>
        <taxon>Helotiales</taxon>
        <taxon>Helotiaceae</taxon>
        <taxon>Glarea</taxon>
    </lineage>
</organism>
<evidence type="ECO:0000313" key="1">
    <source>
        <dbReference type="EMBL" id="EHK97276.1"/>
    </source>
</evidence>
<dbReference type="InParanoid" id="H0EW30"/>
<accession>H0EW30</accession>
<proteinExistence type="predicted"/>
<dbReference type="HOGENOM" id="CLU_1602893_0_0_1"/>
<name>H0EW30_GLAL7</name>
<dbReference type="EMBL" id="AGUE01000200">
    <property type="protein sequence ID" value="EHK97276.1"/>
    <property type="molecule type" value="Genomic_DNA"/>
</dbReference>
<keyword evidence="2" id="KW-1185">Reference proteome</keyword>
<dbReference type="Proteomes" id="UP000005446">
    <property type="component" value="Unassembled WGS sequence"/>
</dbReference>